<dbReference type="AlphaFoldDB" id="A0A844BLJ1"/>
<organism evidence="3 4">
    <name type="scientific">Rhodovulum strictum</name>
    <dbReference type="NCBI Taxonomy" id="58314"/>
    <lineage>
        <taxon>Bacteria</taxon>
        <taxon>Pseudomonadati</taxon>
        <taxon>Pseudomonadota</taxon>
        <taxon>Alphaproteobacteria</taxon>
        <taxon>Rhodobacterales</taxon>
        <taxon>Paracoccaceae</taxon>
        <taxon>Rhodovulum</taxon>
    </lineage>
</organism>
<dbReference type="InterPro" id="IPR036429">
    <property type="entry name" value="SpoA-like_sf"/>
</dbReference>
<dbReference type="SUPFAM" id="SSF101801">
    <property type="entry name" value="Surface presentation of antigens (SPOA)"/>
    <property type="match status" value="1"/>
</dbReference>
<protein>
    <recommendedName>
        <fullName evidence="2">Flagellar motor switch protein FliN-like C-terminal domain-containing protein</fullName>
    </recommendedName>
</protein>
<keyword evidence="4" id="KW-1185">Reference proteome</keyword>
<dbReference type="OrthoDB" id="7824563at2"/>
<dbReference type="Proteomes" id="UP000466730">
    <property type="component" value="Unassembled WGS sequence"/>
</dbReference>
<dbReference type="EMBL" id="WJPO01000009">
    <property type="protein sequence ID" value="MRH20867.1"/>
    <property type="molecule type" value="Genomic_DNA"/>
</dbReference>
<accession>A0A844BLJ1</accession>
<proteinExistence type="predicted"/>
<evidence type="ECO:0000313" key="3">
    <source>
        <dbReference type="EMBL" id="MRH20867.1"/>
    </source>
</evidence>
<gene>
    <name evidence="3" type="ORF">GH815_07655</name>
</gene>
<evidence type="ECO:0000259" key="2">
    <source>
        <dbReference type="Pfam" id="PF01052"/>
    </source>
</evidence>
<sequence length="373" mass="39549">MTENAHRAILRQILGDARVSMPSVRTAESGSDGRFALRLEAARAIRDDFGITGMVEDCALSRLRLEDLGEQVTPERLSMVLRNGKGRLGLAVYSPELALALLEWRLLGILASEAAAPRSLTATDAAILADLTDPLLSRFGAAMAALPGGDWAAGYAQGNVIEDVRHLPLILAQCGYHGYRLTLKLGEGLRGGELFLALPESAQPEQQKTPEKDSAPWPEALRSGVLGAELVLNAVLWRTRLSAAEIGRLRPGDLVPMPATALGAVRLEGPGRVVITEGRLGQANGERAVKIAGPDEDQPGLSALSAAPDHGAPPPGFAPEEEDSGFPLATDFPAMADLPDETDFPAMADFPAMGDFDAEESDFGFDFPAMAQN</sequence>
<dbReference type="Gene3D" id="2.30.330.10">
    <property type="entry name" value="SpoA-like"/>
    <property type="match status" value="1"/>
</dbReference>
<evidence type="ECO:0000313" key="4">
    <source>
        <dbReference type="Proteomes" id="UP000466730"/>
    </source>
</evidence>
<dbReference type="Pfam" id="PF01052">
    <property type="entry name" value="FliMN_C"/>
    <property type="match status" value="1"/>
</dbReference>
<reference evidence="3 4" key="1">
    <citation type="submission" date="2019-11" db="EMBL/GenBank/DDBJ databases">
        <title>Draft Whole-Genome sequence of the marine photosynthetic bacterium Rhodovulum strictum DSM 11289.</title>
        <authorList>
            <person name="Kyndt J.A."/>
            <person name="Meyer T.E."/>
        </authorList>
    </citation>
    <scope>NUCLEOTIDE SEQUENCE [LARGE SCALE GENOMIC DNA]</scope>
    <source>
        <strain evidence="3 4">DSM 11289</strain>
    </source>
</reference>
<dbReference type="InterPro" id="IPR001543">
    <property type="entry name" value="FliN-like_C"/>
</dbReference>
<name>A0A844BLJ1_9RHOB</name>
<feature type="domain" description="Flagellar motor switch protein FliN-like C-terminal" evidence="2">
    <location>
        <begin position="226"/>
        <end position="292"/>
    </location>
</feature>
<evidence type="ECO:0000256" key="1">
    <source>
        <dbReference type="SAM" id="MobiDB-lite"/>
    </source>
</evidence>
<comment type="caution">
    <text evidence="3">The sequence shown here is derived from an EMBL/GenBank/DDBJ whole genome shotgun (WGS) entry which is preliminary data.</text>
</comment>
<feature type="region of interest" description="Disordered" evidence="1">
    <location>
        <begin position="292"/>
        <end position="352"/>
    </location>
</feature>
<dbReference type="RefSeq" id="WP_153748180.1">
    <property type="nucleotide sequence ID" value="NZ_BAAADI010000046.1"/>
</dbReference>